<gene>
    <name evidence="4" type="ORF">BST27_13060</name>
</gene>
<dbReference type="NCBIfam" id="TIGR00996">
    <property type="entry name" value="Mtu_fam_mce"/>
    <property type="match status" value="1"/>
</dbReference>
<keyword evidence="5" id="KW-1185">Reference proteome</keyword>
<comment type="caution">
    <text evidence="4">The sequence shown here is derived from an EMBL/GenBank/DDBJ whole genome shotgun (WGS) entry which is preliminary data.</text>
</comment>
<dbReference type="InterPro" id="IPR005693">
    <property type="entry name" value="Mce"/>
</dbReference>
<dbReference type="PANTHER" id="PTHR33371">
    <property type="entry name" value="INTERMEMBRANE PHOSPHOLIPID TRANSPORT SYSTEM BINDING PROTEIN MLAD-RELATED"/>
    <property type="match status" value="1"/>
</dbReference>
<evidence type="ECO:0000313" key="5">
    <source>
        <dbReference type="Proteomes" id="UP000192739"/>
    </source>
</evidence>
<dbReference type="InterPro" id="IPR052336">
    <property type="entry name" value="MlaD_Phospholipid_Transporter"/>
</dbReference>
<dbReference type="RefSeq" id="WP_069420774.1">
    <property type="nucleotide sequence ID" value="NZ_CBCRZH010000027.1"/>
</dbReference>
<dbReference type="AlphaFoldDB" id="A0A1E3SA99"/>
<protein>
    <submittedName>
        <fullName evidence="4">Mammalian cell entry protein</fullName>
    </submittedName>
</protein>
<dbReference type="InterPro" id="IPR024516">
    <property type="entry name" value="Mce_C"/>
</dbReference>
<dbReference type="STRING" id="28445.BHQ20_19355"/>
<keyword evidence="1" id="KW-0732">Signal</keyword>
<name>A0A1E3SA99_MYCIE</name>
<dbReference type="EMBL" id="MVHT01000031">
    <property type="protein sequence ID" value="ORB05321.1"/>
    <property type="molecule type" value="Genomic_DNA"/>
</dbReference>
<feature type="domain" description="Mce/MlaD" evidence="2">
    <location>
        <begin position="41"/>
        <end position="116"/>
    </location>
</feature>
<evidence type="ECO:0000313" key="4">
    <source>
        <dbReference type="EMBL" id="ORB05321.1"/>
    </source>
</evidence>
<evidence type="ECO:0000259" key="2">
    <source>
        <dbReference type="Pfam" id="PF02470"/>
    </source>
</evidence>
<reference evidence="4 5" key="1">
    <citation type="submission" date="2017-02" db="EMBL/GenBank/DDBJ databases">
        <title>The new phylogeny of genus Mycobacterium.</title>
        <authorList>
            <person name="Tortoli E."/>
            <person name="Trovato A."/>
            <person name="Cirillo D.M."/>
        </authorList>
    </citation>
    <scope>NUCLEOTIDE SEQUENCE [LARGE SCALE GENOMIC DNA]</scope>
    <source>
        <strain evidence="4 5">DSM 44049</strain>
    </source>
</reference>
<proteinExistence type="predicted"/>
<sequence length="374" mass="39934">MKRAVVVVLSVACIAALPGCAGWHGLNSLTLPGTAGGGPGSYTIQAQLPDVVNIQENTRVRVADVNIGNVTKIEVQDWHALVTMRINGDVHLPANATAKIGQTSLLGSMHIELAPPKDEPPVGELKDGSLIPLSHASMYPTTEQTLASVSVLLNGGGLAQLQEITQAVAKAFAGREDDMRSLLHQIDEFIAGTNEQTDDIIGAAENLNALAGQFAAKDEAVDKALTSVPKALAVLAKEREQIADAIDQLGKFSAIAADVLHQSKESLVNNLRQFAPVLRRLADAGPALTKGLDGLATYPWPTSTVTNWFRGDYANLTMIVDLTLSRIDTGIFTGTRWEGNMTRLELQWGRTIGMQPSPATAGNPLTFPYHFESY</sequence>
<feature type="chain" id="PRO_5043144244" evidence="1">
    <location>
        <begin position="22"/>
        <end position="374"/>
    </location>
</feature>
<evidence type="ECO:0000256" key="1">
    <source>
        <dbReference type="SAM" id="SignalP"/>
    </source>
</evidence>
<dbReference type="GO" id="GO:0005576">
    <property type="term" value="C:extracellular region"/>
    <property type="evidence" value="ECO:0007669"/>
    <property type="project" value="TreeGrafter"/>
</dbReference>
<organism evidence="4 5">
    <name type="scientific">Mycobacterium intermedium</name>
    <dbReference type="NCBI Taxonomy" id="28445"/>
    <lineage>
        <taxon>Bacteria</taxon>
        <taxon>Bacillati</taxon>
        <taxon>Actinomycetota</taxon>
        <taxon>Actinomycetes</taxon>
        <taxon>Mycobacteriales</taxon>
        <taxon>Mycobacteriaceae</taxon>
        <taxon>Mycobacterium</taxon>
        <taxon>Mycobacterium simiae complex</taxon>
    </lineage>
</organism>
<dbReference type="Proteomes" id="UP000192739">
    <property type="component" value="Unassembled WGS sequence"/>
</dbReference>
<dbReference type="Pfam" id="PF11887">
    <property type="entry name" value="Mce4_CUP1"/>
    <property type="match status" value="1"/>
</dbReference>
<feature type="signal peptide" evidence="1">
    <location>
        <begin position="1"/>
        <end position="21"/>
    </location>
</feature>
<dbReference type="Pfam" id="PF02470">
    <property type="entry name" value="MlaD"/>
    <property type="match status" value="1"/>
</dbReference>
<dbReference type="PANTHER" id="PTHR33371:SF15">
    <property type="entry name" value="LIPOPROTEIN LPRN"/>
    <property type="match status" value="1"/>
</dbReference>
<feature type="domain" description="Mammalian cell entry C-terminal" evidence="3">
    <location>
        <begin position="124"/>
        <end position="296"/>
    </location>
</feature>
<accession>A0A1E3SA99</accession>
<dbReference type="OrthoDB" id="9774928at2"/>
<dbReference type="InterPro" id="IPR003399">
    <property type="entry name" value="Mce/MlaD"/>
</dbReference>
<evidence type="ECO:0000259" key="3">
    <source>
        <dbReference type="Pfam" id="PF11887"/>
    </source>
</evidence>